<evidence type="ECO:0000313" key="1">
    <source>
        <dbReference type="EMBL" id="KZP22962.1"/>
    </source>
</evidence>
<evidence type="ECO:0000313" key="2">
    <source>
        <dbReference type="Proteomes" id="UP000076532"/>
    </source>
</evidence>
<name>A0A166LHI1_9AGAM</name>
<gene>
    <name evidence="1" type="ORF">FIBSPDRAFT_889860</name>
</gene>
<organism evidence="1 2">
    <name type="scientific">Athelia psychrophila</name>
    <dbReference type="NCBI Taxonomy" id="1759441"/>
    <lineage>
        <taxon>Eukaryota</taxon>
        <taxon>Fungi</taxon>
        <taxon>Dikarya</taxon>
        <taxon>Basidiomycota</taxon>
        <taxon>Agaricomycotina</taxon>
        <taxon>Agaricomycetes</taxon>
        <taxon>Agaricomycetidae</taxon>
        <taxon>Atheliales</taxon>
        <taxon>Atheliaceae</taxon>
        <taxon>Athelia</taxon>
    </lineage>
</organism>
<proteinExistence type="predicted"/>
<reference evidence="1 2" key="1">
    <citation type="journal article" date="2016" name="Mol. Biol. Evol.">
        <title>Comparative Genomics of Early-Diverging Mushroom-Forming Fungi Provides Insights into the Origins of Lignocellulose Decay Capabilities.</title>
        <authorList>
            <person name="Nagy L.G."/>
            <person name="Riley R."/>
            <person name="Tritt A."/>
            <person name="Adam C."/>
            <person name="Daum C."/>
            <person name="Floudas D."/>
            <person name="Sun H."/>
            <person name="Yadav J.S."/>
            <person name="Pangilinan J."/>
            <person name="Larsson K.H."/>
            <person name="Matsuura K."/>
            <person name="Barry K."/>
            <person name="Labutti K."/>
            <person name="Kuo R."/>
            <person name="Ohm R.A."/>
            <person name="Bhattacharya S.S."/>
            <person name="Shirouzu T."/>
            <person name="Yoshinaga Y."/>
            <person name="Martin F.M."/>
            <person name="Grigoriev I.V."/>
            <person name="Hibbett D.S."/>
        </authorList>
    </citation>
    <scope>NUCLEOTIDE SEQUENCE [LARGE SCALE GENOMIC DNA]</scope>
    <source>
        <strain evidence="1 2">CBS 109695</strain>
    </source>
</reference>
<keyword evidence="2" id="KW-1185">Reference proteome</keyword>
<protein>
    <submittedName>
        <fullName evidence="1">Uncharacterized protein</fullName>
    </submittedName>
</protein>
<dbReference type="Proteomes" id="UP000076532">
    <property type="component" value="Unassembled WGS sequence"/>
</dbReference>
<dbReference type="AlphaFoldDB" id="A0A166LHI1"/>
<sequence>MLSAIEIVTISSAILYFLPITTTTRLRPGLIQRIFHIGPIGPSGHEFEFHHSSHIPFNIPPIPLRDVHPVRPVHRNRQCHSCHRNNRNNRRQEEEVIEALVTPPPGLATPPPVPPYQAQENPIAHLNPPRALPSFRSPSIIILDCDPSTQTVEDHPSDFDQSPTPCPIVRVPCPILRSLSPDHVNTCLAICTGGPPLHPTSTLTAWVVNRESQRVERYFYSGGHLDGASYLKTLSFQEAEVSGDWTARKALENYQ</sequence>
<accession>A0A166LHI1</accession>
<dbReference type="EMBL" id="KV417535">
    <property type="protein sequence ID" value="KZP22962.1"/>
    <property type="molecule type" value="Genomic_DNA"/>
</dbReference>